<dbReference type="AlphaFoldDB" id="C1E412"/>
<gene>
    <name evidence="1" type="ORF">MICPUN_57870</name>
</gene>
<name>C1E412_MICCC</name>
<accession>C1E412</accession>
<dbReference type="InParanoid" id="C1E412"/>
<protein>
    <recommendedName>
        <fullName evidence="3">SET domain-containing protein</fullName>
    </recommendedName>
</protein>
<dbReference type="RefSeq" id="XP_002501771.1">
    <property type="nucleotide sequence ID" value="XM_002501725.1"/>
</dbReference>
<dbReference type="EMBL" id="CP001325">
    <property type="protein sequence ID" value="ACO63029.1"/>
    <property type="molecule type" value="Genomic_DNA"/>
</dbReference>
<evidence type="ECO:0000313" key="2">
    <source>
        <dbReference type="Proteomes" id="UP000002009"/>
    </source>
</evidence>
<dbReference type="InterPro" id="IPR040415">
    <property type="entry name" value="SETD9"/>
</dbReference>
<dbReference type="InterPro" id="IPR046341">
    <property type="entry name" value="SET_dom_sf"/>
</dbReference>
<dbReference type="OrthoDB" id="442460at2759"/>
<dbReference type="GeneID" id="8242677"/>
<reference evidence="1 2" key="1">
    <citation type="journal article" date="2009" name="Science">
        <title>Green evolution and dynamic adaptations revealed by genomes of the marine picoeukaryotes Micromonas.</title>
        <authorList>
            <person name="Worden A.Z."/>
            <person name="Lee J.H."/>
            <person name="Mock T."/>
            <person name="Rouze P."/>
            <person name="Simmons M.P."/>
            <person name="Aerts A.L."/>
            <person name="Allen A.E."/>
            <person name="Cuvelier M.L."/>
            <person name="Derelle E."/>
            <person name="Everett M.V."/>
            <person name="Foulon E."/>
            <person name="Grimwood J."/>
            <person name="Gundlach H."/>
            <person name="Henrissat B."/>
            <person name="Napoli C."/>
            <person name="McDonald S.M."/>
            <person name="Parker M.S."/>
            <person name="Rombauts S."/>
            <person name="Salamov A."/>
            <person name="Von Dassow P."/>
            <person name="Badger J.H."/>
            <person name="Coutinho P.M."/>
            <person name="Demir E."/>
            <person name="Dubchak I."/>
            <person name="Gentemann C."/>
            <person name="Eikrem W."/>
            <person name="Gready J.E."/>
            <person name="John U."/>
            <person name="Lanier W."/>
            <person name="Lindquist E.A."/>
            <person name="Lucas S."/>
            <person name="Mayer K.F."/>
            <person name="Moreau H."/>
            <person name="Not F."/>
            <person name="Otillar R."/>
            <person name="Panaud O."/>
            <person name="Pangilinan J."/>
            <person name="Paulsen I."/>
            <person name="Piegu B."/>
            <person name="Poliakov A."/>
            <person name="Robbens S."/>
            <person name="Schmutz J."/>
            <person name="Toulza E."/>
            <person name="Wyss T."/>
            <person name="Zelensky A."/>
            <person name="Zhou K."/>
            <person name="Armbrust E.V."/>
            <person name="Bhattacharya D."/>
            <person name="Goodenough U.W."/>
            <person name="Van de Peer Y."/>
            <person name="Grigoriev I.V."/>
        </authorList>
    </citation>
    <scope>NUCLEOTIDE SEQUENCE [LARGE SCALE GENOMIC DNA]</scope>
    <source>
        <strain evidence="2">RCC299 / NOUM17</strain>
    </source>
</reference>
<dbReference type="OMA" id="HINPITT"/>
<dbReference type="Proteomes" id="UP000002009">
    <property type="component" value="Chromosome 4"/>
</dbReference>
<proteinExistence type="predicted"/>
<dbReference type="SUPFAM" id="SSF82199">
    <property type="entry name" value="SET domain"/>
    <property type="match status" value="1"/>
</dbReference>
<evidence type="ECO:0008006" key="3">
    <source>
        <dbReference type="Google" id="ProtNLM"/>
    </source>
</evidence>
<organism evidence="1 2">
    <name type="scientific">Micromonas commoda (strain RCC299 / NOUM17 / CCMP2709)</name>
    <name type="common">Picoplanktonic green alga</name>
    <dbReference type="NCBI Taxonomy" id="296587"/>
    <lineage>
        <taxon>Eukaryota</taxon>
        <taxon>Viridiplantae</taxon>
        <taxon>Chlorophyta</taxon>
        <taxon>Mamiellophyceae</taxon>
        <taxon>Mamiellales</taxon>
        <taxon>Mamiellaceae</taxon>
        <taxon>Micromonas</taxon>
    </lineage>
</organism>
<dbReference type="PANTHER" id="PTHR33524:SF1">
    <property type="entry name" value="SET DOMAIN-CONTAINING PROTEIN"/>
    <property type="match status" value="1"/>
</dbReference>
<sequence>MAWYRYLRSLLRITPTNEQLLGALLQLPPPAAKEELNRRATAAVLAEVARAKVDNITRARPPVEVRRSQVRSDSAGSGLFLRSDAHAAKPGDLIAIYAGVYTPPAPDVTHAADGTSILIPLPALREEGAYVINLQGGGWICGAESALQAKNNAAKGLCAGWAVAALANHPPRGSIPNVEAIAVDWDDAISDAVRKHINPITTLPWYIDDGVSVFVPQTVRSRGIVFLASRTINPGDEILFNYRLNPQGNLPRWYAAVPDEISWSVVDDAGLAEKKETKSQKDRWWDQDHGDWGGGLLN</sequence>
<dbReference type="KEGG" id="mis:MICPUN_57870"/>
<keyword evidence="2" id="KW-1185">Reference proteome</keyword>
<dbReference type="Gene3D" id="2.170.270.10">
    <property type="entry name" value="SET domain"/>
    <property type="match status" value="1"/>
</dbReference>
<dbReference type="PANTHER" id="PTHR33524">
    <property type="entry name" value="C5ORF35"/>
    <property type="match status" value="1"/>
</dbReference>
<evidence type="ECO:0000313" key="1">
    <source>
        <dbReference type="EMBL" id="ACO63029.1"/>
    </source>
</evidence>